<evidence type="ECO:0000259" key="2">
    <source>
        <dbReference type="Pfam" id="PF12804"/>
    </source>
</evidence>
<feature type="domain" description="MobA-like NTP transferase" evidence="2">
    <location>
        <begin position="11"/>
        <end position="173"/>
    </location>
</feature>
<dbReference type="Gene3D" id="3.90.550.10">
    <property type="entry name" value="Spore Coat Polysaccharide Biosynthesis Protein SpsA, Chain A"/>
    <property type="match status" value="1"/>
</dbReference>
<dbReference type="GO" id="GO:0016740">
    <property type="term" value="F:transferase activity"/>
    <property type="evidence" value="ECO:0007669"/>
    <property type="project" value="UniProtKB-KW"/>
</dbReference>
<evidence type="ECO:0000256" key="1">
    <source>
        <dbReference type="ARBA" id="ARBA00022842"/>
    </source>
</evidence>
<evidence type="ECO:0000313" key="3">
    <source>
        <dbReference type="EMBL" id="MFC0349389.1"/>
    </source>
</evidence>
<dbReference type="Pfam" id="PF12804">
    <property type="entry name" value="NTP_transf_3"/>
    <property type="match status" value="1"/>
</dbReference>
<sequence length="198" mass="21225">MSERDAFLCYGVLLAAGQGRRFDPSGVQHKLLQTLPTGQSVLAASASKLFQEFPKSLVVVASEAASIQQNLSELGLPFCVCEDAQEGMATSLVTVLCQVPPDADAVVIALADMPFLDLDTLREIRKHLEAGADIVVPSYQGQRGNPVGFAIKYLPQLLSLQGDRGARQLLQTLPVTEIAVFDPGILRDIDVPADLIDP</sequence>
<dbReference type="PANTHER" id="PTHR43777:SF1">
    <property type="entry name" value="MOLYBDENUM COFACTOR CYTIDYLYLTRANSFERASE"/>
    <property type="match status" value="1"/>
</dbReference>
<comment type="caution">
    <text evidence="3">The sequence shown here is derived from an EMBL/GenBank/DDBJ whole genome shotgun (WGS) entry which is preliminary data.</text>
</comment>
<dbReference type="EMBL" id="JBHLXJ010000007">
    <property type="protein sequence ID" value="MFC0349389.1"/>
    <property type="molecule type" value="Genomic_DNA"/>
</dbReference>
<gene>
    <name evidence="3" type="ORF">ACFFJH_06200</name>
</gene>
<name>A0ABV6IC32_9BURK</name>
<dbReference type="PANTHER" id="PTHR43777">
    <property type="entry name" value="MOLYBDENUM COFACTOR CYTIDYLYLTRANSFERASE"/>
    <property type="match status" value="1"/>
</dbReference>
<dbReference type="RefSeq" id="WP_390210979.1">
    <property type="nucleotide sequence ID" value="NZ_JBHLXJ010000007.1"/>
</dbReference>
<keyword evidence="1" id="KW-0460">Magnesium</keyword>
<keyword evidence="4" id="KW-1185">Reference proteome</keyword>
<dbReference type="SUPFAM" id="SSF53448">
    <property type="entry name" value="Nucleotide-diphospho-sugar transferases"/>
    <property type="match status" value="1"/>
</dbReference>
<protein>
    <submittedName>
        <fullName evidence="3">NTP transferase domain-containing protein</fullName>
    </submittedName>
</protein>
<reference evidence="3 4" key="1">
    <citation type="submission" date="2024-09" db="EMBL/GenBank/DDBJ databases">
        <authorList>
            <person name="Sun Q."/>
            <person name="Mori K."/>
        </authorList>
    </citation>
    <scope>NUCLEOTIDE SEQUENCE [LARGE SCALE GENOMIC DNA]</scope>
    <source>
        <strain evidence="3 4">CCM 8677</strain>
    </source>
</reference>
<dbReference type="Proteomes" id="UP001589844">
    <property type="component" value="Unassembled WGS sequence"/>
</dbReference>
<organism evidence="3 4">
    <name type="scientific">Undibacterium danionis</name>
    <dbReference type="NCBI Taxonomy" id="1812100"/>
    <lineage>
        <taxon>Bacteria</taxon>
        <taxon>Pseudomonadati</taxon>
        <taxon>Pseudomonadota</taxon>
        <taxon>Betaproteobacteria</taxon>
        <taxon>Burkholderiales</taxon>
        <taxon>Oxalobacteraceae</taxon>
        <taxon>Undibacterium</taxon>
    </lineage>
</organism>
<proteinExistence type="predicted"/>
<evidence type="ECO:0000313" key="4">
    <source>
        <dbReference type="Proteomes" id="UP001589844"/>
    </source>
</evidence>
<keyword evidence="3" id="KW-0808">Transferase</keyword>
<dbReference type="InterPro" id="IPR029044">
    <property type="entry name" value="Nucleotide-diphossugar_trans"/>
</dbReference>
<dbReference type="InterPro" id="IPR025877">
    <property type="entry name" value="MobA-like_NTP_Trfase"/>
</dbReference>
<dbReference type="CDD" id="cd04182">
    <property type="entry name" value="GT_2_like_f"/>
    <property type="match status" value="1"/>
</dbReference>
<accession>A0ABV6IC32</accession>